<organism evidence="1 2">
    <name type="scientific">Gibberella intermedia</name>
    <name type="common">Bulb rot disease fungus</name>
    <name type="synonym">Fusarium proliferatum</name>
    <dbReference type="NCBI Taxonomy" id="948311"/>
    <lineage>
        <taxon>Eukaryota</taxon>
        <taxon>Fungi</taxon>
        <taxon>Dikarya</taxon>
        <taxon>Ascomycota</taxon>
        <taxon>Pezizomycotina</taxon>
        <taxon>Sordariomycetes</taxon>
        <taxon>Hypocreomycetidae</taxon>
        <taxon>Hypocreales</taxon>
        <taxon>Nectriaceae</taxon>
        <taxon>Fusarium</taxon>
        <taxon>Fusarium fujikuroi species complex</taxon>
    </lineage>
</organism>
<accession>A0A420S6Q5</accession>
<reference evidence="1 2" key="1">
    <citation type="journal article" date="2018" name="Sci. Rep.">
        <title>Characterisation of pathogen-specific regions and novel effector candidates in Fusarium oxysporum f. sp. cepae.</title>
        <authorList>
            <person name="Armitage A.D."/>
            <person name="Taylor A."/>
            <person name="Sobczyk M.K."/>
            <person name="Baxter L."/>
            <person name="Greenfield B.P."/>
            <person name="Bates H.J."/>
            <person name="Wilson F."/>
            <person name="Jackson A.C."/>
            <person name="Ott S."/>
            <person name="Harrison R.J."/>
            <person name="Clarkson J.P."/>
        </authorList>
    </citation>
    <scope>NUCLEOTIDE SEQUENCE [LARGE SCALE GENOMIC DNA]</scope>
    <source>
        <strain evidence="1 2">Fp_A8</strain>
    </source>
</reference>
<dbReference type="AlphaFoldDB" id="A0A420S6Q5"/>
<comment type="caution">
    <text evidence="1">The sequence shown here is derived from an EMBL/GenBank/DDBJ whole genome shotgun (WGS) entry which is preliminary data.</text>
</comment>
<evidence type="ECO:0000313" key="1">
    <source>
        <dbReference type="EMBL" id="RKL25006.1"/>
    </source>
</evidence>
<sequence length="217" mass="25213">MTPEVLRTLPKPRTSQVLGFWLLEQVEHIYKEYRSYCLKEDEYGYPRKTKLDMLEVTVPENGTAIPFDIMSAKHPSFQKVQLLQGVQFIFYSPESLVRFTNILISTLFVPRLLPIVPWAQIKLVIFDPTCLPQAPELMAWQKVGVDQDPPASWTLAYKHYDDWMKAVKKFCKLPVAALVTLHFCYPYRDFDNLESLSKPLRITENLGLLNIDFEGKN</sequence>
<protein>
    <submittedName>
        <fullName evidence="1">Uncharacterized protein</fullName>
    </submittedName>
</protein>
<name>A0A420S6Q5_GIBIN</name>
<proteinExistence type="predicted"/>
<gene>
    <name evidence="1" type="ORF">BFJ72_g14141</name>
</gene>
<dbReference type="Proteomes" id="UP000283569">
    <property type="component" value="Unassembled WGS sequence"/>
</dbReference>
<evidence type="ECO:0000313" key="2">
    <source>
        <dbReference type="Proteomes" id="UP000283569"/>
    </source>
</evidence>
<dbReference type="EMBL" id="MRDB01000098">
    <property type="protein sequence ID" value="RKL25006.1"/>
    <property type="molecule type" value="Genomic_DNA"/>
</dbReference>